<feature type="domain" description="PPM-type phosphatase" evidence="6">
    <location>
        <begin position="24"/>
        <end position="305"/>
    </location>
</feature>
<name>A0A9W7A0X7_9STRA</name>
<keyword evidence="3 5" id="KW-0378">Hydrolase</keyword>
<dbReference type="EMBL" id="BRXZ01001147">
    <property type="protein sequence ID" value="GMH63621.1"/>
    <property type="molecule type" value="Genomic_DNA"/>
</dbReference>
<comment type="caution">
    <text evidence="7">The sequence shown here is derived from an EMBL/GenBank/DDBJ whole genome shotgun (WGS) entry which is preliminary data.</text>
</comment>
<dbReference type="SUPFAM" id="SSF81606">
    <property type="entry name" value="PP2C-like"/>
    <property type="match status" value="1"/>
</dbReference>
<keyword evidence="4 5" id="KW-0904">Protein phosphatase</keyword>
<dbReference type="PANTHER" id="PTHR47992">
    <property type="entry name" value="PROTEIN PHOSPHATASE"/>
    <property type="match status" value="1"/>
</dbReference>
<reference evidence="7" key="1">
    <citation type="submission" date="2022-07" db="EMBL/GenBank/DDBJ databases">
        <title>Genome analysis of Parmales, a sister group of diatoms, reveals the evolutionary specialization of diatoms from phago-mixotrophs to photoautotrophs.</title>
        <authorList>
            <person name="Ban H."/>
            <person name="Sato S."/>
            <person name="Yoshikawa S."/>
            <person name="Kazumasa Y."/>
            <person name="Nakamura Y."/>
            <person name="Ichinomiya M."/>
            <person name="Saitoh K."/>
            <person name="Sato N."/>
            <person name="Blanc-Mathieu R."/>
            <person name="Endo H."/>
            <person name="Kuwata A."/>
            <person name="Ogata H."/>
        </authorList>
    </citation>
    <scope>NUCLEOTIDE SEQUENCE</scope>
</reference>
<dbReference type="InterPro" id="IPR001932">
    <property type="entry name" value="PPM-type_phosphatase-like_dom"/>
</dbReference>
<gene>
    <name evidence="7" type="ORF">TrRE_jg1623</name>
</gene>
<dbReference type="Proteomes" id="UP001165082">
    <property type="component" value="Unassembled WGS sequence"/>
</dbReference>
<comment type="subcellular location">
    <subcellularLocation>
        <location evidence="1">Membrane</location>
        <topology evidence="1">Peripheral membrane protein</topology>
    </subcellularLocation>
</comment>
<dbReference type="OrthoDB" id="10264738at2759"/>
<sequence>MLPEPVTEKEHISDRYAGRFGKFRYSHVCMQGWRKNMEDSYLASCQGSANADADPLLIFGVFDGHGGEEVAKVVAEIGREKILSVGEISTKLPDLIKKSLVGDANALNEQKKLLSLGLDKAFRAIDSQVKSTLPTTEAGCTANVVVMTEGLICCANIGDSRSVLCRGGIAVELSRDHKPTDAKETDRIKKAGGSVIRGRVCGGVAVSRSFGDFTFKQSVDLDESRQQISCVPDCISERRDSDIDEFIVICCDGVWDMMDNQACVRFVRTRLQAGMTDLAEIGKALLDHCLQAGSKDNMTCVIILFDGGERLWEGGGGICSVC</sequence>
<keyword evidence="2" id="KW-0479">Metal-binding</keyword>
<evidence type="ECO:0000256" key="4">
    <source>
        <dbReference type="ARBA" id="ARBA00022912"/>
    </source>
</evidence>
<comment type="similarity">
    <text evidence="5">Belongs to the PP2C family.</text>
</comment>
<dbReference type="AlphaFoldDB" id="A0A9W7A0X7"/>
<evidence type="ECO:0000259" key="6">
    <source>
        <dbReference type="PROSITE" id="PS51746"/>
    </source>
</evidence>
<evidence type="ECO:0000313" key="7">
    <source>
        <dbReference type="EMBL" id="GMH63621.1"/>
    </source>
</evidence>
<evidence type="ECO:0000313" key="8">
    <source>
        <dbReference type="Proteomes" id="UP001165082"/>
    </source>
</evidence>
<evidence type="ECO:0000256" key="3">
    <source>
        <dbReference type="ARBA" id="ARBA00022801"/>
    </source>
</evidence>
<dbReference type="PROSITE" id="PS51746">
    <property type="entry name" value="PPM_2"/>
    <property type="match status" value="1"/>
</dbReference>
<dbReference type="SMART" id="SM00332">
    <property type="entry name" value="PP2Cc"/>
    <property type="match status" value="1"/>
</dbReference>
<dbReference type="InterPro" id="IPR000222">
    <property type="entry name" value="PP2C_BS"/>
</dbReference>
<keyword evidence="8" id="KW-1185">Reference proteome</keyword>
<dbReference type="PROSITE" id="PS01032">
    <property type="entry name" value="PPM_1"/>
    <property type="match status" value="1"/>
</dbReference>
<organism evidence="7 8">
    <name type="scientific">Triparma retinervis</name>
    <dbReference type="NCBI Taxonomy" id="2557542"/>
    <lineage>
        <taxon>Eukaryota</taxon>
        <taxon>Sar</taxon>
        <taxon>Stramenopiles</taxon>
        <taxon>Ochrophyta</taxon>
        <taxon>Bolidophyceae</taxon>
        <taxon>Parmales</taxon>
        <taxon>Triparmaceae</taxon>
        <taxon>Triparma</taxon>
    </lineage>
</organism>
<dbReference type="GO" id="GO:0004722">
    <property type="term" value="F:protein serine/threonine phosphatase activity"/>
    <property type="evidence" value="ECO:0007669"/>
    <property type="project" value="InterPro"/>
</dbReference>
<dbReference type="InterPro" id="IPR015655">
    <property type="entry name" value="PP2C"/>
</dbReference>
<dbReference type="GO" id="GO:0046872">
    <property type="term" value="F:metal ion binding"/>
    <property type="evidence" value="ECO:0007669"/>
    <property type="project" value="UniProtKB-KW"/>
</dbReference>
<evidence type="ECO:0000256" key="1">
    <source>
        <dbReference type="ARBA" id="ARBA00004170"/>
    </source>
</evidence>
<dbReference type="Gene3D" id="3.60.40.10">
    <property type="entry name" value="PPM-type phosphatase domain"/>
    <property type="match status" value="1"/>
</dbReference>
<protein>
    <recommendedName>
        <fullName evidence="6">PPM-type phosphatase domain-containing protein</fullName>
    </recommendedName>
</protein>
<evidence type="ECO:0000256" key="5">
    <source>
        <dbReference type="RuleBase" id="RU003465"/>
    </source>
</evidence>
<dbReference type="CDD" id="cd00143">
    <property type="entry name" value="PP2Cc"/>
    <property type="match status" value="1"/>
</dbReference>
<evidence type="ECO:0000256" key="2">
    <source>
        <dbReference type="ARBA" id="ARBA00022723"/>
    </source>
</evidence>
<accession>A0A9W7A0X7</accession>
<dbReference type="GO" id="GO:0016020">
    <property type="term" value="C:membrane"/>
    <property type="evidence" value="ECO:0007669"/>
    <property type="project" value="UniProtKB-SubCell"/>
</dbReference>
<dbReference type="Pfam" id="PF00481">
    <property type="entry name" value="PP2C"/>
    <property type="match status" value="1"/>
</dbReference>
<dbReference type="InterPro" id="IPR036457">
    <property type="entry name" value="PPM-type-like_dom_sf"/>
</dbReference>
<proteinExistence type="inferred from homology"/>